<dbReference type="PANTHER" id="PTHR45916:SF1">
    <property type="entry name" value="STRUCTURAL MAINTENANCE OF CHROMOSOMES PROTEIN 5"/>
    <property type="match status" value="1"/>
</dbReference>
<dbReference type="AlphaFoldDB" id="A0A553PLH1"/>
<dbReference type="Gene3D" id="3.40.50.300">
    <property type="entry name" value="P-loop containing nucleotide triphosphate hydrolases"/>
    <property type="match status" value="2"/>
</dbReference>
<dbReference type="GO" id="GO:0005634">
    <property type="term" value="C:nucleus"/>
    <property type="evidence" value="ECO:0007669"/>
    <property type="project" value="TreeGrafter"/>
</dbReference>
<dbReference type="InterPro" id="IPR003395">
    <property type="entry name" value="RecF/RecN/SMC_N"/>
</dbReference>
<comment type="caution">
    <text evidence="6">The sequence shown here is derived from an EMBL/GenBank/DDBJ whole genome shotgun (WGS) entry which is preliminary data.</text>
</comment>
<evidence type="ECO:0000313" key="6">
    <source>
        <dbReference type="EMBL" id="TRY78509.1"/>
    </source>
</evidence>
<evidence type="ECO:0000256" key="4">
    <source>
        <dbReference type="SAM" id="Coils"/>
    </source>
</evidence>
<feature type="coiled-coil region" evidence="4">
    <location>
        <begin position="229"/>
        <end position="263"/>
    </location>
</feature>
<feature type="coiled-coil region" evidence="4">
    <location>
        <begin position="746"/>
        <end position="780"/>
    </location>
</feature>
<dbReference type="InterPro" id="IPR027417">
    <property type="entry name" value="P-loop_NTPase"/>
</dbReference>
<dbReference type="EMBL" id="VCGU01000003">
    <property type="protein sequence ID" value="TRY78509.1"/>
    <property type="molecule type" value="Genomic_DNA"/>
</dbReference>
<keyword evidence="7" id="KW-1185">Reference proteome</keyword>
<dbReference type="GO" id="GO:0000724">
    <property type="term" value="P:double-strand break repair via homologous recombination"/>
    <property type="evidence" value="ECO:0007669"/>
    <property type="project" value="TreeGrafter"/>
</dbReference>
<dbReference type="PANTHER" id="PTHR45916">
    <property type="entry name" value="STRUCTURAL MAINTENANCE OF CHROMOSOMES PROTEIN 5"/>
    <property type="match status" value="1"/>
</dbReference>
<evidence type="ECO:0000259" key="5">
    <source>
        <dbReference type="Pfam" id="PF02463"/>
    </source>
</evidence>
<feature type="coiled-coil region" evidence="4">
    <location>
        <begin position="616"/>
        <end position="695"/>
    </location>
</feature>
<dbReference type="SUPFAM" id="SSF52540">
    <property type="entry name" value="P-loop containing nucleoside triphosphate hydrolases"/>
    <property type="match status" value="2"/>
</dbReference>
<dbReference type="Pfam" id="PF02463">
    <property type="entry name" value="SMC_N"/>
    <property type="match status" value="1"/>
</dbReference>
<dbReference type="OrthoDB" id="10254973at2759"/>
<protein>
    <recommendedName>
        <fullName evidence="2">Structural maintenance of chromosomes protein 5</fullName>
    </recommendedName>
</protein>
<dbReference type="STRING" id="6832.A0A553PLH1"/>
<gene>
    <name evidence="6" type="ORF">TCAL_08127</name>
</gene>
<dbReference type="OMA" id="RFWTSQP"/>
<evidence type="ECO:0000256" key="2">
    <source>
        <dbReference type="ARBA" id="ARBA00018687"/>
    </source>
</evidence>
<dbReference type="GO" id="GO:0003697">
    <property type="term" value="F:single-stranded DNA binding"/>
    <property type="evidence" value="ECO:0007669"/>
    <property type="project" value="TreeGrafter"/>
</dbReference>
<feature type="domain" description="RecF/RecN/SMC N-terminal" evidence="5">
    <location>
        <begin position="12"/>
        <end position="1008"/>
    </location>
</feature>
<reference evidence="6 7" key="1">
    <citation type="journal article" date="2018" name="Nat. Ecol. Evol.">
        <title>Genomic signatures of mitonuclear coevolution across populations of Tigriopus californicus.</title>
        <authorList>
            <person name="Barreto F.S."/>
            <person name="Watson E.T."/>
            <person name="Lima T.G."/>
            <person name="Willett C.S."/>
            <person name="Edmands S."/>
            <person name="Li W."/>
            <person name="Burton R.S."/>
        </authorList>
    </citation>
    <scope>NUCLEOTIDE SEQUENCE [LARGE SCALE GENOMIC DNA]</scope>
    <source>
        <strain evidence="6 7">San Diego</strain>
    </source>
</reference>
<organism evidence="6 7">
    <name type="scientific">Tigriopus californicus</name>
    <name type="common">Marine copepod</name>
    <dbReference type="NCBI Taxonomy" id="6832"/>
    <lineage>
        <taxon>Eukaryota</taxon>
        <taxon>Metazoa</taxon>
        <taxon>Ecdysozoa</taxon>
        <taxon>Arthropoda</taxon>
        <taxon>Crustacea</taxon>
        <taxon>Multicrustacea</taxon>
        <taxon>Hexanauplia</taxon>
        <taxon>Copepoda</taxon>
        <taxon>Harpacticoida</taxon>
        <taxon>Harpacticidae</taxon>
        <taxon>Tigriopus</taxon>
    </lineage>
</organism>
<accession>A0A553PLH1</accession>
<proteinExistence type="inferred from homology"/>
<comment type="similarity">
    <text evidence="1">Belongs to the SMC family. SMC5 subfamily.</text>
</comment>
<sequence length="1054" mass="122634">MESPSFQNRGAIKTIFLENFMQYDQVRFHPGPHLNVILGPNGSGKSSIVNAICLGLNGRPGTLGRATHLKEFIRLGRTHALIQITLHNPDPDEPDWVIRRRWDGTGKSKWNLNGQDVPQKAVDALMLELHIQTDNLCQFLPQDKVHEFSRMNAREMLARTIEAAGEDQLRRDHHKLMRLQTEVQSNAEVHEKRQASLIAERRKLETWEQLAQNFIEKRQKTDRLILLRKKRAYLALDTERKNLAEARQNYQASVQRLTREENVIQPLKTERSEIRRKRNKISAKIQDALTSNNRLLGQAKTASEAIENMENDLENLIVEEERIERDEQRHVALKEALNLEIDALKKEKDEAQNEPTLEPRMKAANDLIRRLHQDQSNLLDGIQQNQSEARSNRQKRDKLEQDLQELRDVERQKIEVLKVLPNGQDAIQAIRWLEENRNEFQGRIHLPIVTQINVHDPNDAVYLENTIAYRDLVAFVAEDVDEMNMILRQFRDIMKLKVNVVHANPEDHLDNYPVNPKMEQLRHLGFKGVMKDIFTAPNAIKAFLCQTDRLQDIAIFDNKAHKHLDEIVHQHQISSFFVGQERFKVSTSRYTKEKATTSFHIMRRNLLNYVTDKGRESELESRIQAVTNRTQELLEQRDTFEKTLKNAQRDLEERKKELKGLKEQQGYRNALNGKLNEKYKKLQRLEDAINHKSDEKRVAIGKKKHQLVTETLKHATHLKRCVIQNNQRKIRLDVDNLQERFWNNYEDKLKQDIAKAEDDLQELKEDTEAQRCEMQNAEFEFKRQLRQAKEDIGGEGLSQDQGLISKKLEAEFQREDLPDSLEEIELLVEDLESQIQCLDDSGPEVIQTYRKIKQSVADLEAEIANYQRLVQGKQDDMTETRARWLGELLAMINRISERFAAYFEAMGFAGAVELSQGTHENDYQNFGIEIMVKYRSNQPLQRLDPHQQSGGERSVATALYMLALQELTVVPFRCVDEINQGMDALNERRVFDLIVQTSCREQSAQYFLLTPKLLPDLNYDDNMSVLVVHNGDGMVHHSEWNMEHFMEEAAIQAA</sequence>
<name>A0A553PLH1_TIGCA</name>
<evidence type="ECO:0000256" key="1">
    <source>
        <dbReference type="ARBA" id="ARBA00010171"/>
    </source>
</evidence>
<feature type="coiled-coil region" evidence="4">
    <location>
        <begin position="382"/>
        <end position="416"/>
    </location>
</feature>
<dbReference type="Proteomes" id="UP000318571">
    <property type="component" value="Chromosome 11"/>
</dbReference>
<feature type="coiled-coil region" evidence="4">
    <location>
        <begin position="292"/>
        <end position="354"/>
    </location>
</feature>
<dbReference type="GO" id="GO:0030915">
    <property type="term" value="C:Smc5-Smc6 complex"/>
    <property type="evidence" value="ECO:0007669"/>
    <property type="project" value="TreeGrafter"/>
</dbReference>
<keyword evidence="3 4" id="KW-0175">Coiled coil</keyword>
<feature type="coiled-coil region" evidence="4">
    <location>
        <begin position="821"/>
        <end position="876"/>
    </location>
</feature>
<evidence type="ECO:0000313" key="7">
    <source>
        <dbReference type="Proteomes" id="UP000318571"/>
    </source>
</evidence>
<evidence type="ECO:0000256" key="3">
    <source>
        <dbReference type="ARBA" id="ARBA00023054"/>
    </source>
</evidence>